<evidence type="ECO:0000256" key="1">
    <source>
        <dbReference type="ARBA" id="ARBA00004196"/>
    </source>
</evidence>
<comment type="similarity">
    <text evidence="2">Belongs to the bacterial solute-binding protein 5 family.</text>
</comment>
<dbReference type="InterPro" id="IPR000914">
    <property type="entry name" value="SBP_5_dom"/>
</dbReference>
<dbReference type="Gene3D" id="3.40.190.10">
    <property type="entry name" value="Periplasmic binding protein-like II"/>
    <property type="match status" value="1"/>
</dbReference>
<dbReference type="PANTHER" id="PTHR30290">
    <property type="entry name" value="PERIPLASMIC BINDING COMPONENT OF ABC TRANSPORTER"/>
    <property type="match status" value="1"/>
</dbReference>
<feature type="domain" description="Solute-binding protein family 5" evidence="6">
    <location>
        <begin position="84"/>
        <end position="449"/>
    </location>
</feature>
<evidence type="ECO:0000313" key="8">
    <source>
        <dbReference type="Proteomes" id="UP000749040"/>
    </source>
</evidence>
<keyword evidence="8" id="KW-1185">Reference proteome</keyword>
<evidence type="ECO:0000259" key="6">
    <source>
        <dbReference type="Pfam" id="PF00496"/>
    </source>
</evidence>
<reference evidence="7 8" key="1">
    <citation type="submission" date="2021-01" db="EMBL/GenBank/DDBJ databases">
        <title>Streptomyces acididurans sp. nov., isolated from a peat swamp forest soil.</title>
        <authorList>
            <person name="Chantavorakit T."/>
            <person name="Duangmal K."/>
        </authorList>
    </citation>
    <scope>NUCLEOTIDE SEQUENCE [LARGE SCALE GENOMIC DNA]</scope>
    <source>
        <strain evidence="7 8">KK5PA1</strain>
    </source>
</reference>
<dbReference type="PANTHER" id="PTHR30290:SF10">
    <property type="entry name" value="PERIPLASMIC OLIGOPEPTIDE-BINDING PROTEIN-RELATED"/>
    <property type="match status" value="1"/>
</dbReference>
<dbReference type="PIRSF" id="PIRSF002741">
    <property type="entry name" value="MppA"/>
    <property type="match status" value="1"/>
</dbReference>
<dbReference type="PROSITE" id="PS51257">
    <property type="entry name" value="PROKAR_LIPOPROTEIN"/>
    <property type="match status" value="1"/>
</dbReference>
<feature type="signal peptide" evidence="5">
    <location>
        <begin position="1"/>
        <end position="20"/>
    </location>
</feature>
<dbReference type="Gene3D" id="3.10.105.10">
    <property type="entry name" value="Dipeptide-binding Protein, Domain 3"/>
    <property type="match status" value="1"/>
</dbReference>
<evidence type="ECO:0000313" key="7">
    <source>
        <dbReference type="EMBL" id="MBM9509423.1"/>
    </source>
</evidence>
<dbReference type="Proteomes" id="UP000749040">
    <property type="component" value="Unassembled WGS sequence"/>
</dbReference>
<sequence>MNRKLLVVPALIGLATPLLAGCGSGSGSGGDGKPIVVGTTDTFQMSKDNPAPLDPATGYDIGSWNIFQNTYQTLLRMPRSGTDPEPEAAKECHFTDTQGEQYRCTLRDGLTFSNGDKITSEDVKFSVDRMLRINAPSGPASLLTNVDKVETPDESTVVFHLKDPDSTFPFKLSTPAAAIVDGKVYGATEIHRGFSVVGSGPYTLASWAPGKEAVFTKNPKYKGSIKLKNSKIELKFFTTATAMETALKNGTVDVMNRTMNPDQINRLTVGNDPNIKLTEAPGTEIRYLVFNTADKTVADKAVRQAVAMVVDRQAITRDVYLRTTEPLYSMVPQGITGHSNPFFDTYGDQPDVARARKTLEKANISTPVPLTLSYTTNHYGDATAGEFAKLKSQLDSSGLFKVTLNPVSDWQAYKADYVAHKFQVYGMGWFPDFPDPDNYLAPFFGPDDFMNLAYVNPVLRNQILKDTRQKTQRSSAVGDFEQAEQIIANEVPILPLWQGKQYIAARADITGTEWALNASSTTQFWELGRGAATG</sequence>
<evidence type="ECO:0000256" key="3">
    <source>
        <dbReference type="ARBA" id="ARBA00022448"/>
    </source>
</evidence>
<organism evidence="7 8">
    <name type="scientific">Actinacidiphila acididurans</name>
    <dbReference type="NCBI Taxonomy" id="2784346"/>
    <lineage>
        <taxon>Bacteria</taxon>
        <taxon>Bacillati</taxon>
        <taxon>Actinomycetota</taxon>
        <taxon>Actinomycetes</taxon>
        <taxon>Kitasatosporales</taxon>
        <taxon>Streptomycetaceae</taxon>
        <taxon>Actinacidiphila</taxon>
    </lineage>
</organism>
<comment type="caution">
    <text evidence="7">The sequence shown here is derived from an EMBL/GenBank/DDBJ whole genome shotgun (WGS) entry which is preliminary data.</text>
</comment>
<gene>
    <name evidence="7" type="ORF">ITX44_33725</name>
</gene>
<dbReference type="Pfam" id="PF00496">
    <property type="entry name" value="SBP_bac_5"/>
    <property type="match status" value="1"/>
</dbReference>
<name>A0ABS2U5J9_9ACTN</name>
<dbReference type="Gene3D" id="3.90.76.10">
    <property type="entry name" value="Dipeptide-binding Protein, Domain 1"/>
    <property type="match status" value="1"/>
</dbReference>
<dbReference type="EMBL" id="JADKYB010000025">
    <property type="protein sequence ID" value="MBM9509423.1"/>
    <property type="molecule type" value="Genomic_DNA"/>
</dbReference>
<evidence type="ECO:0000256" key="5">
    <source>
        <dbReference type="SAM" id="SignalP"/>
    </source>
</evidence>
<dbReference type="SUPFAM" id="SSF53850">
    <property type="entry name" value="Periplasmic binding protein-like II"/>
    <property type="match status" value="1"/>
</dbReference>
<dbReference type="InterPro" id="IPR030678">
    <property type="entry name" value="Peptide/Ni-bd"/>
</dbReference>
<dbReference type="RefSeq" id="WP_205362485.1">
    <property type="nucleotide sequence ID" value="NZ_JADKYB010000025.1"/>
</dbReference>
<proteinExistence type="inferred from homology"/>
<feature type="chain" id="PRO_5047093452" evidence="5">
    <location>
        <begin position="21"/>
        <end position="534"/>
    </location>
</feature>
<comment type="subcellular location">
    <subcellularLocation>
        <location evidence="1">Cell envelope</location>
    </subcellularLocation>
</comment>
<keyword evidence="3" id="KW-0813">Transport</keyword>
<evidence type="ECO:0000256" key="2">
    <source>
        <dbReference type="ARBA" id="ARBA00005695"/>
    </source>
</evidence>
<protein>
    <submittedName>
        <fullName evidence="7">Peptide-binding protein</fullName>
    </submittedName>
</protein>
<dbReference type="InterPro" id="IPR039424">
    <property type="entry name" value="SBP_5"/>
</dbReference>
<keyword evidence="4 5" id="KW-0732">Signal</keyword>
<accession>A0ABS2U5J9</accession>
<evidence type="ECO:0000256" key="4">
    <source>
        <dbReference type="ARBA" id="ARBA00022729"/>
    </source>
</evidence>